<evidence type="ECO:0000313" key="3">
    <source>
        <dbReference type="WBParaSite" id="L893_g11404.t1"/>
    </source>
</evidence>
<keyword evidence="1" id="KW-1133">Transmembrane helix</keyword>
<keyword evidence="1" id="KW-0812">Transmembrane</keyword>
<keyword evidence="1" id="KW-0472">Membrane</keyword>
<dbReference type="Proteomes" id="UP000095287">
    <property type="component" value="Unplaced"/>
</dbReference>
<keyword evidence="2" id="KW-1185">Reference proteome</keyword>
<dbReference type="WBParaSite" id="L893_g11404.t1">
    <property type="protein sequence ID" value="L893_g11404.t1"/>
    <property type="gene ID" value="L893_g11404"/>
</dbReference>
<protein>
    <submittedName>
        <fullName evidence="3">7TM_GPCR_Srx domain-containing protein</fullName>
    </submittedName>
</protein>
<feature type="transmembrane region" description="Helical" evidence="1">
    <location>
        <begin position="65"/>
        <end position="86"/>
    </location>
</feature>
<dbReference type="AlphaFoldDB" id="A0A1I7Y0P3"/>
<evidence type="ECO:0000313" key="2">
    <source>
        <dbReference type="Proteomes" id="UP000095287"/>
    </source>
</evidence>
<evidence type="ECO:0000256" key="1">
    <source>
        <dbReference type="SAM" id="Phobius"/>
    </source>
</evidence>
<organism evidence="2 3">
    <name type="scientific">Steinernema glaseri</name>
    <dbReference type="NCBI Taxonomy" id="37863"/>
    <lineage>
        <taxon>Eukaryota</taxon>
        <taxon>Metazoa</taxon>
        <taxon>Ecdysozoa</taxon>
        <taxon>Nematoda</taxon>
        <taxon>Chromadorea</taxon>
        <taxon>Rhabditida</taxon>
        <taxon>Tylenchina</taxon>
        <taxon>Panagrolaimomorpha</taxon>
        <taxon>Strongyloidoidea</taxon>
        <taxon>Steinernematidae</taxon>
        <taxon>Steinernema</taxon>
    </lineage>
</organism>
<feature type="transmembrane region" description="Helical" evidence="1">
    <location>
        <begin position="27"/>
        <end position="45"/>
    </location>
</feature>
<name>A0A1I7Y0P3_9BILA</name>
<proteinExistence type="predicted"/>
<accession>A0A1I7Y0P3</accession>
<sequence>MLRTDSEQIAVRNTPKHSEFPPYRRGLIVRVTIVLSLTVAIFPISDSGHSIFLIPPFPEWNIAMVVVFTLAGQHLLFIDLCHHFLYGDSS</sequence>
<reference evidence="3" key="1">
    <citation type="submission" date="2016-11" db="UniProtKB">
        <authorList>
            <consortium name="WormBaseParasite"/>
        </authorList>
    </citation>
    <scope>IDENTIFICATION</scope>
</reference>